<proteinExistence type="predicted"/>
<dbReference type="Gene3D" id="2.60.120.10">
    <property type="entry name" value="Jelly Rolls"/>
    <property type="match status" value="1"/>
</dbReference>
<dbReference type="RefSeq" id="WP_263235099.1">
    <property type="nucleotide sequence ID" value="NZ_CP106794.1"/>
</dbReference>
<keyword evidence="3" id="KW-1185">Reference proteome</keyword>
<dbReference type="InterPro" id="IPR012318">
    <property type="entry name" value="HTH_CRP"/>
</dbReference>
<name>A0ABY6EG38_9ACTN</name>
<gene>
    <name evidence="2" type="ORF">N8I84_41250</name>
</gene>
<dbReference type="InterPro" id="IPR014710">
    <property type="entry name" value="RmlC-like_jellyroll"/>
</dbReference>
<feature type="domain" description="HTH crp-type" evidence="1">
    <location>
        <begin position="178"/>
        <end position="265"/>
    </location>
</feature>
<dbReference type="Proteomes" id="UP001061298">
    <property type="component" value="Plasmid punmamed2"/>
</dbReference>
<dbReference type="EMBL" id="CP106794">
    <property type="protein sequence ID" value="UXY24878.1"/>
    <property type="molecule type" value="Genomic_DNA"/>
</dbReference>
<sequence length="277" mass="30523">MSTTDIVSGMTNHEPPDHENLLGARRSRVRRTVGRFFDPYRLHPRVLDALSEVCRLHEGISSEKDTVLSSAVSRRSMRCIFLLRGCVVVQALQGTPRLWRGRAFFGTSHVWREGTGVLENPQLVTRGAFTALSVPGGVLHDVLAREPTLGMALLRMTFEQQQVMEAVYGASTDAPLLRVAALLDYLATPRPVVVKAEDGRRVVTPQRKLAIEGPSQTDIADCLGLGRATVEKALATLRQEGALRSSTPGKRKNRYYEIADLDHLRLISMGAVSTKIS</sequence>
<accession>A0ABY6EG38</accession>
<keyword evidence="2" id="KW-0614">Plasmid</keyword>
<dbReference type="Pfam" id="PF13545">
    <property type="entry name" value="HTH_Crp_2"/>
    <property type="match status" value="1"/>
</dbReference>
<dbReference type="InterPro" id="IPR036390">
    <property type="entry name" value="WH_DNA-bd_sf"/>
</dbReference>
<evidence type="ECO:0000313" key="3">
    <source>
        <dbReference type="Proteomes" id="UP001061298"/>
    </source>
</evidence>
<dbReference type="SUPFAM" id="SSF46785">
    <property type="entry name" value="Winged helix' DNA-binding domain"/>
    <property type="match status" value="1"/>
</dbReference>
<geneLocation type="plasmid" evidence="2 3">
    <name>punmamed2</name>
</geneLocation>
<protein>
    <submittedName>
        <fullName evidence="2">Helix-turn-helix domain-containing protein</fullName>
    </submittedName>
</protein>
<evidence type="ECO:0000259" key="1">
    <source>
        <dbReference type="Pfam" id="PF13545"/>
    </source>
</evidence>
<reference evidence="2" key="1">
    <citation type="submission" date="2022-10" db="EMBL/GenBank/DDBJ databases">
        <authorList>
            <person name="Mo P."/>
        </authorList>
    </citation>
    <scope>NUCLEOTIDE SEQUENCE</scope>
    <source>
        <strain evidence="2">HUAS 13-4</strain>
        <plasmid evidence="2">punmamed2</plasmid>
    </source>
</reference>
<evidence type="ECO:0000313" key="2">
    <source>
        <dbReference type="EMBL" id="UXY24878.1"/>
    </source>
</evidence>
<organism evidence="2 3">
    <name type="scientific">Streptomyces cynarae</name>
    <dbReference type="NCBI Taxonomy" id="2981134"/>
    <lineage>
        <taxon>Bacteria</taxon>
        <taxon>Bacillati</taxon>
        <taxon>Actinomycetota</taxon>
        <taxon>Actinomycetes</taxon>
        <taxon>Kitasatosporales</taxon>
        <taxon>Streptomycetaceae</taxon>
        <taxon>Streptomyces</taxon>
    </lineage>
</organism>